<dbReference type="Gene3D" id="3.10.129.10">
    <property type="entry name" value="Hotdog Thioesterase"/>
    <property type="match status" value="1"/>
</dbReference>
<dbReference type="AlphaFoldDB" id="A0A3G8YCE0"/>
<dbReference type="Pfam" id="PF13279">
    <property type="entry name" value="4HBT_2"/>
    <property type="match status" value="1"/>
</dbReference>
<dbReference type="InterPro" id="IPR029069">
    <property type="entry name" value="HotDog_dom_sf"/>
</dbReference>
<dbReference type="Proteomes" id="UP000276417">
    <property type="component" value="Chromosome 1"/>
</dbReference>
<dbReference type="InterPro" id="IPR050563">
    <property type="entry name" value="4-hydroxybenzoyl-CoA_TE"/>
</dbReference>
<dbReference type="SUPFAM" id="SSF54637">
    <property type="entry name" value="Thioesterase/thiol ester dehydrase-isomerase"/>
    <property type="match status" value="1"/>
</dbReference>
<keyword evidence="2" id="KW-1185">Reference proteome</keyword>
<protein>
    <submittedName>
        <fullName evidence="1">Acyl-CoA thioesterase</fullName>
    </submittedName>
</protein>
<proteinExistence type="predicted"/>
<dbReference type="KEGG" id="dph:EHF33_09745"/>
<organism evidence="1 2">
    <name type="scientific">Deinococcus psychrotolerans</name>
    <dbReference type="NCBI Taxonomy" id="2489213"/>
    <lineage>
        <taxon>Bacteria</taxon>
        <taxon>Thermotogati</taxon>
        <taxon>Deinococcota</taxon>
        <taxon>Deinococci</taxon>
        <taxon>Deinococcales</taxon>
        <taxon>Deinococcaceae</taxon>
        <taxon>Deinococcus</taxon>
    </lineage>
</organism>
<sequence>MTALPAFPDLSALKLSALDFSAAHYTHIQLRFSDTDQMGHINNAAYAVYLESSRLALTASVNLTSLKVVLARLELDYRREVKLGQQVEIQTVVTRFGSSSWAYASRLLADGEVALEARSVQVQVESDMRPVPLSPATKAALATYFAAELSLTVSSPTVSVSGRP</sequence>
<dbReference type="CDD" id="cd00586">
    <property type="entry name" value="4HBT"/>
    <property type="match status" value="1"/>
</dbReference>
<accession>A0A3G8YCE0</accession>
<dbReference type="PANTHER" id="PTHR31793">
    <property type="entry name" value="4-HYDROXYBENZOYL-COA THIOESTERASE FAMILY MEMBER"/>
    <property type="match status" value="1"/>
</dbReference>
<dbReference type="PANTHER" id="PTHR31793:SF24">
    <property type="entry name" value="LONG-CHAIN ACYL-COA THIOESTERASE FADM"/>
    <property type="match status" value="1"/>
</dbReference>
<name>A0A3G8YCE0_9DEIO</name>
<reference evidence="1 2" key="1">
    <citation type="submission" date="2018-11" db="EMBL/GenBank/DDBJ databases">
        <title>Deinococcus shelandsis sp. nov., isolated from South Shetland Islands soil of Antarctica.</title>
        <authorList>
            <person name="Tian J."/>
        </authorList>
    </citation>
    <scope>NUCLEOTIDE SEQUENCE [LARGE SCALE GENOMIC DNA]</scope>
    <source>
        <strain evidence="1 2">S14-83T</strain>
    </source>
</reference>
<gene>
    <name evidence="1" type="ORF">EHF33_09745</name>
</gene>
<evidence type="ECO:0000313" key="1">
    <source>
        <dbReference type="EMBL" id="AZI42988.1"/>
    </source>
</evidence>
<dbReference type="GO" id="GO:0047617">
    <property type="term" value="F:fatty acyl-CoA hydrolase activity"/>
    <property type="evidence" value="ECO:0007669"/>
    <property type="project" value="TreeGrafter"/>
</dbReference>
<evidence type="ECO:0000313" key="2">
    <source>
        <dbReference type="Proteomes" id="UP000276417"/>
    </source>
</evidence>
<dbReference type="EMBL" id="CP034183">
    <property type="protein sequence ID" value="AZI42988.1"/>
    <property type="molecule type" value="Genomic_DNA"/>
</dbReference>
<dbReference type="OrthoDB" id="9801517at2"/>
<dbReference type="RefSeq" id="WP_124870644.1">
    <property type="nucleotide sequence ID" value="NZ_CP034183.1"/>
</dbReference>